<dbReference type="Pfam" id="PF04055">
    <property type="entry name" value="Radical_SAM"/>
    <property type="match status" value="1"/>
</dbReference>
<evidence type="ECO:0000256" key="15">
    <source>
        <dbReference type="PIRNR" id="PIRNR000167"/>
    </source>
</evidence>
<evidence type="ECO:0000313" key="17">
    <source>
        <dbReference type="EMBL" id="WPL15661.1"/>
    </source>
</evidence>
<keyword evidence="7 15" id="KW-0949">S-adenosyl-L-methionine</keyword>
<dbReference type="InterPro" id="IPR006638">
    <property type="entry name" value="Elp3/MiaA/NifB-like_rSAM"/>
</dbReference>
<dbReference type="Gene3D" id="1.10.10.920">
    <property type="match status" value="1"/>
</dbReference>
<dbReference type="SUPFAM" id="SSF102114">
    <property type="entry name" value="Radical SAM enzymes"/>
    <property type="match status" value="1"/>
</dbReference>
<sequence>MLDQPQTTQARMADQRTVFDLDLIKRYDQSGPRYTSYPTAVEFNEGFDEVAYRATCERSNASKRPLSLYFHIPFCDTLCFYCACNKVATKDRSLAQPYLERLYREMEMQSALFDNDRVVEQLHWGGGTPTFISQQQMRELMEQTRKSFRLLDDDSGEYSIEIDPREAGGDTVQLLRELGFNRMSLGVQDFDPKVQKAVNRIQTEAETMAVLEAARKVGFGSISIDLIYGLPFQDPEEFSRTLDKVIEAEPERVSVFNYAHLPSRFSPQRRIKDEDLPPPQVKLDILQMTIERLTDAGWLYIGMDHFARPDDELALAQRNGTLYRNFQGYSTHADADLIGLGVTSIGKVANTYGQNQREMDAYNAAIDAGRLAVFRGIELNRDDELRRDVITRLICNFKLDYAEVERAWDIKFAEYFATGLARLQGMEADGLLETDASGIRVLPKGRLLIRNICMVFDAYREATQGAGGFSKVI</sequence>
<evidence type="ECO:0000256" key="9">
    <source>
        <dbReference type="ARBA" id="ARBA00023002"/>
    </source>
</evidence>
<comment type="function">
    <text evidence="13">Involved in the heme biosynthesis. Catalyzes the anaerobic oxidative decarboxylation of propionate groups of rings A and B of coproporphyrinogen III to yield the vinyl groups in protoporphyrinogen IX.</text>
</comment>
<dbReference type="Pfam" id="PF06969">
    <property type="entry name" value="HemN_C"/>
    <property type="match status" value="1"/>
</dbReference>
<dbReference type="PIRSF" id="PIRSF000167">
    <property type="entry name" value="HemN"/>
    <property type="match status" value="1"/>
</dbReference>
<evidence type="ECO:0000256" key="2">
    <source>
        <dbReference type="ARBA" id="ARBA00004785"/>
    </source>
</evidence>
<name>A0ABZ0S5X3_9GAMM</name>
<comment type="pathway">
    <text evidence="2 15">Porphyrin-containing compound metabolism; protoporphyrin-IX biosynthesis; protoporphyrinogen-IX from coproporphyrinogen-III (AdoMet route): step 1/1.</text>
</comment>
<keyword evidence="12 15" id="KW-0627">Porphyrin biosynthesis</keyword>
<keyword evidence="6 15" id="KW-0963">Cytoplasm</keyword>
<evidence type="ECO:0000256" key="14">
    <source>
        <dbReference type="ARBA" id="ARBA00048321"/>
    </source>
</evidence>
<comment type="cofactor">
    <cofactor evidence="15">
        <name>[4Fe-4S] cluster</name>
        <dbReference type="ChEBI" id="CHEBI:49883"/>
    </cofactor>
    <text evidence="15">Binds 1 [4Fe-4S] cluster. The cluster is coordinated with 3 cysteines and an exchangeable S-adenosyl-L-methionine.</text>
</comment>
<dbReference type="SFLD" id="SFLDS00029">
    <property type="entry name" value="Radical_SAM"/>
    <property type="match status" value="1"/>
</dbReference>
<dbReference type="Proteomes" id="UP001432180">
    <property type="component" value="Chromosome"/>
</dbReference>
<dbReference type="InterPro" id="IPR010723">
    <property type="entry name" value="HemN_C"/>
</dbReference>
<dbReference type="GO" id="GO:0051989">
    <property type="term" value="F:coproporphyrinogen dehydrogenase activity"/>
    <property type="evidence" value="ECO:0007669"/>
    <property type="project" value="UniProtKB-EC"/>
</dbReference>
<accession>A0ABZ0S5X3</accession>
<evidence type="ECO:0000256" key="11">
    <source>
        <dbReference type="ARBA" id="ARBA00023014"/>
    </source>
</evidence>
<evidence type="ECO:0000256" key="7">
    <source>
        <dbReference type="ARBA" id="ARBA00022691"/>
    </source>
</evidence>
<evidence type="ECO:0000256" key="4">
    <source>
        <dbReference type="ARBA" id="ARBA00011245"/>
    </source>
</evidence>
<dbReference type="InterPro" id="IPR004558">
    <property type="entry name" value="Coprogen_oxidase_HemN"/>
</dbReference>
<protein>
    <recommendedName>
        <fullName evidence="15">Coproporphyrinogen-III oxidase</fullName>
        <ecNumber evidence="15">1.3.98.3</ecNumber>
    </recommendedName>
</protein>
<reference evidence="17 18" key="1">
    <citation type="journal article" date="2023" name="Microorganisms">
        <title>Thiorhodovibrio frisius and Trv. litoralis spp. nov., Two Novel Members from a Clade of Fastidious Purple Sulfur Bacteria That Exhibit Unique Red-Shifted Light-Harvesting Capabilities.</title>
        <authorList>
            <person name="Methner A."/>
            <person name="Kuzyk S.B."/>
            <person name="Petersen J."/>
            <person name="Bauer S."/>
            <person name="Brinkmann H."/>
            <person name="Sichau K."/>
            <person name="Wanner G."/>
            <person name="Wolf J."/>
            <person name="Neumann-Schaal M."/>
            <person name="Henke P."/>
            <person name="Tank M."/>
            <person name="Sproer C."/>
            <person name="Bunk B."/>
            <person name="Overmann J."/>
        </authorList>
    </citation>
    <scope>NUCLEOTIDE SEQUENCE [LARGE SCALE GENOMIC DNA]</scope>
    <source>
        <strain evidence="17 18">DSM 6702</strain>
    </source>
</reference>
<evidence type="ECO:0000256" key="10">
    <source>
        <dbReference type="ARBA" id="ARBA00023004"/>
    </source>
</evidence>
<dbReference type="Gene3D" id="3.80.30.20">
    <property type="entry name" value="tm_1862 like domain"/>
    <property type="match status" value="1"/>
</dbReference>
<dbReference type="PROSITE" id="PS51918">
    <property type="entry name" value="RADICAL_SAM"/>
    <property type="match status" value="1"/>
</dbReference>
<keyword evidence="10 15" id="KW-0408">Iron</keyword>
<keyword evidence="18" id="KW-1185">Reference proteome</keyword>
<gene>
    <name evidence="17" type="primary">hemN_2</name>
    <name evidence="17" type="ORF">Thiowin_00568</name>
</gene>
<comment type="subcellular location">
    <subcellularLocation>
        <location evidence="1 15">Cytoplasm</location>
    </subcellularLocation>
</comment>
<keyword evidence="11 15" id="KW-0411">Iron-sulfur</keyword>
<dbReference type="InterPro" id="IPR058240">
    <property type="entry name" value="rSAM_sf"/>
</dbReference>
<dbReference type="SMART" id="SM00729">
    <property type="entry name" value="Elp3"/>
    <property type="match status" value="1"/>
</dbReference>
<keyword evidence="9 15" id="KW-0560">Oxidoreductase</keyword>
<dbReference type="NCBIfam" id="TIGR00538">
    <property type="entry name" value="hemN"/>
    <property type="match status" value="1"/>
</dbReference>
<dbReference type="RefSeq" id="WP_328986219.1">
    <property type="nucleotide sequence ID" value="NZ_CP121472.1"/>
</dbReference>
<dbReference type="SFLD" id="SFLDG01065">
    <property type="entry name" value="anaerobic_coproporphyrinogen-I"/>
    <property type="match status" value="1"/>
</dbReference>
<dbReference type="EC" id="1.3.98.3" evidence="15"/>
<feature type="domain" description="Radical SAM core" evidence="16">
    <location>
        <begin position="60"/>
        <end position="296"/>
    </location>
</feature>
<dbReference type="EMBL" id="CP121472">
    <property type="protein sequence ID" value="WPL15661.1"/>
    <property type="molecule type" value="Genomic_DNA"/>
</dbReference>
<evidence type="ECO:0000313" key="18">
    <source>
        <dbReference type="Proteomes" id="UP001432180"/>
    </source>
</evidence>
<evidence type="ECO:0000256" key="12">
    <source>
        <dbReference type="ARBA" id="ARBA00023244"/>
    </source>
</evidence>
<evidence type="ECO:0000256" key="3">
    <source>
        <dbReference type="ARBA" id="ARBA00005493"/>
    </source>
</evidence>
<dbReference type="InterPro" id="IPR034505">
    <property type="entry name" value="Coproporphyrinogen-III_oxidase"/>
</dbReference>
<evidence type="ECO:0000259" key="16">
    <source>
        <dbReference type="PROSITE" id="PS51918"/>
    </source>
</evidence>
<dbReference type="PANTHER" id="PTHR13932">
    <property type="entry name" value="COPROPORPHYRINIGEN III OXIDASE"/>
    <property type="match status" value="1"/>
</dbReference>
<dbReference type="PANTHER" id="PTHR13932:SF6">
    <property type="entry name" value="OXYGEN-INDEPENDENT COPROPORPHYRINOGEN III OXIDASE"/>
    <property type="match status" value="1"/>
</dbReference>
<evidence type="ECO:0000256" key="6">
    <source>
        <dbReference type="ARBA" id="ARBA00022490"/>
    </source>
</evidence>
<dbReference type="InterPro" id="IPR007197">
    <property type="entry name" value="rSAM"/>
</dbReference>
<evidence type="ECO:0000256" key="8">
    <source>
        <dbReference type="ARBA" id="ARBA00022723"/>
    </source>
</evidence>
<proteinExistence type="inferred from homology"/>
<comment type="subunit">
    <text evidence="4">Monomer.</text>
</comment>
<evidence type="ECO:0000256" key="5">
    <source>
        <dbReference type="ARBA" id="ARBA00022485"/>
    </source>
</evidence>
<dbReference type="InterPro" id="IPR023404">
    <property type="entry name" value="rSAM_horseshoe"/>
</dbReference>
<evidence type="ECO:0000256" key="13">
    <source>
        <dbReference type="ARBA" id="ARBA00024295"/>
    </source>
</evidence>
<organism evidence="17 18">
    <name type="scientific">Thiorhodovibrio winogradskyi</name>
    <dbReference type="NCBI Taxonomy" id="77007"/>
    <lineage>
        <taxon>Bacteria</taxon>
        <taxon>Pseudomonadati</taxon>
        <taxon>Pseudomonadota</taxon>
        <taxon>Gammaproteobacteria</taxon>
        <taxon>Chromatiales</taxon>
        <taxon>Chromatiaceae</taxon>
        <taxon>Thiorhodovibrio</taxon>
    </lineage>
</organism>
<keyword evidence="5 15" id="KW-0004">4Fe-4S</keyword>
<comment type="catalytic activity">
    <reaction evidence="14 15">
        <text>coproporphyrinogen III + 2 S-adenosyl-L-methionine = protoporphyrinogen IX + 2 5'-deoxyadenosine + 2 L-methionine + 2 CO2</text>
        <dbReference type="Rhea" id="RHEA:15425"/>
        <dbReference type="ChEBI" id="CHEBI:16526"/>
        <dbReference type="ChEBI" id="CHEBI:17319"/>
        <dbReference type="ChEBI" id="CHEBI:57307"/>
        <dbReference type="ChEBI" id="CHEBI:57309"/>
        <dbReference type="ChEBI" id="CHEBI:57844"/>
        <dbReference type="ChEBI" id="CHEBI:59789"/>
        <dbReference type="EC" id="1.3.98.3"/>
    </reaction>
</comment>
<comment type="similarity">
    <text evidence="3 15">Belongs to the anaerobic coproporphyrinogen-III oxidase family.</text>
</comment>
<evidence type="ECO:0000256" key="1">
    <source>
        <dbReference type="ARBA" id="ARBA00004496"/>
    </source>
</evidence>
<keyword evidence="8 15" id="KW-0479">Metal-binding</keyword>